<dbReference type="Gene3D" id="3.30.565.10">
    <property type="entry name" value="Histidine kinase-like ATPase, C-terminal domain"/>
    <property type="match status" value="1"/>
</dbReference>
<accession>A0ABT9TU78</accession>
<evidence type="ECO:0000256" key="1">
    <source>
        <dbReference type="ARBA" id="ARBA00004651"/>
    </source>
</evidence>
<protein>
    <submittedName>
        <fullName evidence="9">Two-component system sensor histidine kinase YesM</fullName>
        <ecNumber evidence="9">2.7.13.3</ecNumber>
    </submittedName>
</protein>
<dbReference type="Proteomes" id="UP001229346">
    <property type="component" value="Unassembled WGS sequence"/>
</dbReference>
<proteinExistence type="predicted"/>
<dbReference type="InterPro" id="IPR003594">
    <property type="entry name" value="HATPase_dom"/>
</dbReference>
<dbReference type="GO" id="GO:0004673">
    <property type="term" value="F:protein histidine kinase activity"/>
    <property type="evidence" value="ECO:0007669"/>
    <property type="project" value="UniProtKB-EC"/>
</dbReference>
<keyword evidence="5 9" id="KW-0418">Kinase</keyword>
<sequence length="574" mass="65966">MRLRENTFTKIMTLIVLLLIPIIVLYTLSIRTSMDVIKEEMKSLKQKDVAFLASEIDRSVTTLSTLGYLLTEDIHIQQLQNLHLIESAYIRNDEKLRIIERLRLLNVSQRWDTQYSVLAPASKQLVSTNPYLSYDLDSVQEIYTPSWKYEEMIIQNIKHKRFVRHIVKPNSKVNDLEKAGIIVEISFPEEHLIKDLDTFKLAGKGDPFLVHKDGSVIRNRTSDKTMTDSIQQFLPGMTTESVTDGIIKVHGDDFLVTTAHLETLDWYLVDYVPLADILKPIVKSQILFYGSVTLLLVMSLLAGYLLYRNVQRPIGLLIRSVKRLQDGNYSARITANPKNEFTYLFHRFNDMAANTEQLIQKLYMEEIRTREANVKQLQSQINPHFLYNCFALIRSLARLDKKESVMKLAMHLSKYYRYTTRVEKPSATLKDELELIESYLEIQKFHIRHLSYEIDVPESMLALEIPRLLLQPLAENAVIHGIERFAGDGIITISGDSNDRYHTITIADNGVGVTEEGMRKLEMSVMNPPNDGTGCALWNIRQRIVYQFGSEASLTFRVRPEGGLAVSVTWPHNS</sequence>
<comment type="subcellular location">
    <subcellularLocation>
        <location evidence="1">Cell membrane</location>
        <topology evidence="1">Multi-pass membrane protein</topology>
    </subcellularLocation>
</comment>
<keyword evidence="10" id="KW-1185">Reference proteome</keyword>
<dbReference type="InterPro" id="IPR003660">
    <property type="entry name" value="HAMP_dom"/>
</dbReference>
<dbReference type="Gene3D" id="6.10.340.10">
    <property type="match status" value="1"/>
</dbReference>
<dbReference type="EC" id="2.7.13.3" evidence="9"/>
<evidence type="ECO:0000313" key="10">
    <source>
        <dbReference type="Proteomes" id="UP001229346"/>
    </source>
</evidence>
<dbReference type="CDD" id="cd06225">
    <property type="entry name" value="HAMP"/>
    <property type="match status" value="1"/>
</dbReference>
<dbReference type="Pfam" id="PF02518">
    <property type="entry name" value="HATPase_c"/>
    <property type="match status" value="1"/>
</dbReference>
<keyword evidence="7" id="KW-1133">Transmembrane helix</keyword>
<keyword evidence="3" id="KW-0597">Phosphoprotein</keyword>
<dbReference type="EMBL" id="JAUSSU010000001">
    <property type="protein sequence ID" value="MDQ0110911.1"/>
    <property type="molecule type" value="Genomic_DNA"/>
</dbReference>
<dbReference type="Pfam" id="PF06580">
    <property type="entry name" value="His_kinase"/>
    <property type="match status" value="1"/>
</dbReference>
<evidence type="ECO:0000256" key="4">
    <source>
        <dbReference type="ARBA" id="ARBA00022679"/>
    </source>
</evidence>
<evidence type="ECO:0000313" key="9">
    <source>
        <dbReference type="EMBL" id="MDQ0110911.1"/>
    </source>
</evidence>
<keyword evidence="6 7" id="KW-0472">Membrane</keyword>
<evidence type="ECO:0000256" key="3">
    <source>
        <dbReference type="ARBA" id="ARBA00022553"/>
    </source>
</evidence>
<dbReference type="InterPro" id="IPR010559">
    <property type="entry name" value="Sig_transdc_His_kin_internal"/>
</dbReference>
<keyword evidence="7" id="KW-0812">Transmembrane</keyword>
<dbReference type="Gene3D" id="3.30.450.20">
    <property type="entry name" value="PAS domain"/>
    <property type="match status" value="1"/>
</dbReference>
<organism evidence="9 10">
    <name type="scientific">Paenibacillus harenae</name>
    <dbReference type="NCBI Taxonomy" id="306543"/>
    <lineage>
        <taxon>Bacteria</taxon>
        <taxon>Bacillati</taxon>
        <taxon>Bacillota</taxon>
        <taxon>Bacilli</taxon>
        <taxon>Bacillales</taxon>
        <taxon>Paenibacillaceae</taxon>
        <taxon>Paenibacillus</taxon>
    </lineage>
</organism>
<dbReference type="Pfam" id="PF00672">
    <property type="entry name" value="HAMP"/>
    <property type="match status" value="1"/>
</dbReference>
<gene>
    <name evidence="9" type="ORF">J2T15_000327</name>
</gene>
<dbReference type="InterPro" id="IPR036890">
    <property type="entry name" value="HATPase_C_sf"/>
</dbReference>
<feature type="transmembrane region" description="Helical" evidence="7">
    <location>
        <begin position="286"/>
        <end position="307"/>
    </location>
</feature>
<evidence type="ECO:0000256" key="7">
    <source>
        <dbReference type="SAM" id="Phobius"/>
    </source>
</evidence>
<dbReference type="SMART" id="SM00304">
    <property type="entry name" value="HAMP"/>
    <property type="match status" value="1"/>
</dbReference>
<comment type="caution">
    <text evidence="9">The sequence shown here is derived from an EMBL/GenBank/DDBJ whole genome shotgun (WGS) entry which is preliminary data.</text>
</comment>
<dbReference type="PANTHER" id="PTHR34220:SF7">
    <property type="entry name" value="SENSOR HISTIDINE KINASE YPDA"/>
    <property type="match status" value="1"/>
</dbReference>
<feature type="domain" description="HAMP" evidence="8">
    <location>
        <begin position="308"/>
        <end position="360"/>
    </location>
</feature>
<dbReference type="PROSITE" id="PS50885">
    <property type="entry name" value="HAMP"/>
    <property type="match status" value="1"/>
</dbReference>
<dbReference type="SUPFAM" id="SSF55874">
    <property type="entry name" value="ATPase domain of HSP90 chaperone/DNA topoisomerase II/histidine kinase"/>
    <property type="match status" value="1"/>
</dbReference>
<reference evidence="9 10" key="1">
    <citation type="submission" date="2023-07" db="EMBL/GenBank/DDBJ databases">
        <title>Sorghum-associated microbial communities from plants grown in Nebraska, USA.</title>
        <authorList>
            <person name="Schachtman D."/>
        </authorList>
    </citation>
    <scope>NUCLEOTIDE SEQUENCE [LARGE SCALE GENOMIC DNA]</scope>
    <source>
        <strain evidence="9 10">CC482</strain>
    </source>
</reference>
<evidence type="ECO:0000256" key="5">
    <source>
        <dbReference type="ARBA" id="ARBA00022777"/>
    </source>
</evidence>
<keyword evidence="4 9" id="KW-0808">Transferase</keyword>
<evidence type="ECO:0000259" key="8">
    <source>
        <dbReference type="PROSITE" id="PS50885"/>
    </source>
</evidence>
<dbReference type="RefSeq" id="WP_307200384.1">
    <property type="nucleotide sequence ID" value="NZ_JAUSSU010000001.1"/>
</dbReference>
<name>A0ABT9TU78_PAEHA</name>
<dbReference type="SUPFAM" id="SSF158472">
    <property type="entry name" value="HAMP domain-like"/>
    <property type="match status" value="1"/>
</dbReference>
<keyword evidence="2" id="KW-1003">Cell membrane</keyword>
<dbReference type="InterPro" id="IPR050640">
    <property type="entry name" value="Bact_2-comp_sensor_kinase"/>
</dbReference>
<dbReference type="PANTHER" id="PTHR34220">
    <property type="entry name" value="SENSOR HISTIDINE KINASE YPDA"/>
    <property type="match status" value="1"/>
</dbReference>
<evidence type="ECO:0000256" key="2">
    <source>
        <dbReference type="ARBA" id="ARBA00022475"/>
    </source>
</evidence>
<evidence type="ECO:0000256" key="6">
    <source>
        <dbReference type="ARBA" id="ARBA00023136"/>
    </source>
</evidence>